<dbReference type="PROSITE" id="PS50850">
    <property type="entry name" value="MFS"/>
    <property type="match status" value="1"/>
</dbReference>
<dbReference type="EMBL" id="JADOUF010000001">
    <property type="protein sequence ID" value="MBG6140400.1"/>
    <property type="molecule type" value="Genomic_DNA"/>
</dbReference>
<dbReference type="SUPFAM" id="SSF103473">
    <property type="entry name" value="MFS general substrate transporter"/>
    <property type="match status" value="1"/>
</dbReference>
<name>A0A8J7KJH2_9ACTN</name>
<dbReference type="InterPro" id="IPR052524">
    <property type="entry name" value="MFS_Cyanate_Porter"/>
</dbReference>
<evidence type="ECO:0000259" key="6">
    <source>
        <dbReference type="PROSITE" id="PS50850"/>
    </source>
</evidence>
<evidence type="ECO:0000256" key="5">
    <source>
        <dbReference type="SAM" id="Phobius"/>
    </source>
</evidence>
<dbReference type="GO" id="GO:0005886">
    <property type="term" value="C:plasma membrane"/>
    <property type="evidence" value="ECO:0007669"/>
    <property type="project" value="UniProtKB-SubCell"/>
</dbReference>
<feature type="transmembrane region" description="Helical" evidence="5">
    <location>
        <begin position="341"/>
        <end position="365"/>
    </location>
</feature>
<evidence type="ECO:0000256" key="1">
    <source>
        <dbReference type="ARBA" id="ARBA00004651"/>
    </source>
</evidence>
<feature type="transmembrane region" description="Helical" evidence="5">
    <location>
        <begin position="87"/>
        <end position="104"/>
    </location>
</feature>
<dbReference type="RefSeq" id="WP_197006944.1">
    <property type="nucleotide sequence ID" value="NZ_BONS01000006.1"/>
</dbReference>
<evidence type="ECO:0000256" key="3">
    <source>
        <dbReference type="ARBA" id="ARBA00022989"/>
    </source>
</evidence>
<gene>
    <name evidence="7" type="ORF">IW245_006594</name>
</gene>
<comment type="caution">
    <text evidence="7">The sequence shown here is derived from an EMBL/GenBank/DDBJ whole genome shotgun (WGS) entry which is preliminary data.</text>
</comment>
<dbReference type="GO" id="GO:0022857">
    <property type="term" value="F:transmembrane transporter activity"/>
    <property type="evidence" value="ECO:0007669"/>
    <property type="project" value="InterPro"/>
</dbReference>
<feature type="transmembrane region" description="Helical" evidence="5">
    <location>
        <begin position="141"/>
        <end position="161"/>
    </location>
</feature>
<evidence type="ECO:0000313" key="8">
    <source>
        <dbReference type="Proteomes" id="UP000622552"/>
    </source>
</evidence>
<keyword evidence="4 5" id="KW-0472">Membrane</keyword>
<dbReference type="Proteomes" id="UP000622552">
    <property type="component" value="Unassembled WGS sequence"/>
</dbReference>
<feature type="transmembrane region" description="Helical" evidence="5">
    <location>
        <begin position="218"/>
        <end position="237"/>
    </location>
</feature>
<keyword evidence="3 5" id="KW-1133">Transmembrane helix</keyword>
<evidence type="ECO:0000313" key="7">
    <source>
        <dbReference type="EMBL" id="MBG6140400.1"/>
    </source>
</evidence>
<evidence type="ECO:0000256" key="2">
    <source>
        <dbReference type="ARBA" id="ARBA00022692"/>
    </source>
</evidence>
<dbReference type="PANTHER" id="PTHR23523">
    <property type="match status" value="1"/>
</dbReference>
<comment type="subcellular location">
    <subcellularLocation>
        <location evidence="1">Cell membrane</location>
        <topology evidence="1">Multi-pass membrane protein</topology>
    </subcellularLocation>
</comment>
<dbReference type="AlphaFoldDB" id="A0A8J7KJH2"/>
<organism evidence="7 8">
    <name type="scientific">Longispora fulva</name>
    <dbReference type="NCBI Taxonomy" id="619741"/>
    <lineage>
        <taxon>Bacteria</taxon>
        <taxon>Bacillati</taxon>
        <taxon>Actinomycetota</taxon>
        <taxon>Actinomycetes</taxon>
        <taxon>Micromonosporales</taxon>
        <taxon>Micromonosporaceae</taxon>
        <taxon>Longispora</taxon>
    </lineage>
</organism>
<reference evidence="7" key="1">
    <citation type="submission" date="2020-11" db="EMBL/GenBank/DDBJ databases">
        <title>Sequencing the genomes of 1000 actinobacteria strains.</title>
        <authorList>
            <person name="Klenk H.-P."/>
        </authorList>
    </citation>
    <scope>NUCLEOTIDE SEQUENCE</scope>
    <source>
        <strain evidence="7">DSM 45356</strain>
    </source>
</reference>
<evidence type="ECO:0000256" key="4">
    <source>
        <dbReference type="ARBA" id="ARBA00023136"/>
    </source>
</evidence>
<dbReference type="InterPro" id="IPR011701">
    <property type="entry name" value="MFS"/>
</dbReference>
<feature type="transmembrane region" description="Helical" evidence="5">
    <location>
        <begin position="309"/>
        <end position="329"/>
    </location>
</feature>
<dbReference type="Pfam" id="PF07690">
    <property type="entry name" value="MFS_1"/>
    <property type="match status" value="1"/>
</dbReference>
<dbReference type="Gene3D" id="1.20.1250.20">
    <property type="entry name" value="MFS general substrate transporter like domains"/>
    <property type="match status" value="2"/>
</dbReference>
<dbReference type="InterPro" id="IPR020846">
    <property type="entry name" value="MFS_dom"/>
</dbReference>
<dbReference type="InterPro" id="IPR036259">
    <property type="entry name" value="MFS_trans_sf"/>
</dbReference>
<dbReference type="CDD" id="cd17339">
    <property type="entry name" value="MFS_NIMT_CynX_like"/>
    <property type="match status" value="1"/>
</dbReference>
<keyword evidence="8" id="KW-1185">Reference proteome</keyword>
<feature type="transmembrane region" description="Helical" evidence="5">
    <location>
        <begin position="12"/>
        <end position="32"/>
    </location>
</feature>
<feature type="domain" description="Major facilitator superfamily (MFS) profile" evidence="6">
    <location>
        <begin position="12"/>
        <end position="398"/>
    </location>
</feature>
<feature type="transmembrane region" description="Helical" evidence="5">
    <location>
        <begin position="110"/>
        <end position="129"/>
    </location>
</feature>
<feature type="transmembrane region" description="Helical" evidence="5">
    <location>
        <begin position="371"/>
        <end position="392"/>
    </location>
</feature>
<dbReference type="PANTHER" id="PTHR23523:SF2">
    <property type="entry name" value="2-NITROIMIDAZOLE TRANSPORTER"/>
    <property type="match status" value="1"/>
</dbReference>
<feature type="transmembrane region" description="Helical" evidence="5">
    <location>
        <begin position="249"/>
        <end position="272"/>
    </location>
</feature>
<feature type="transmembrane region" description="Helical" evidence="5">
    <location>
        <begin position="284"/>
        <end position="303"/>
    </location>
</feature>
<proteinExistence type="predicted"/>
<feature type="transmembrane region" description="Helical" evidence="5">
    <location>
        <begin position="173"/>
        <end position="194"/>
    </location>
</feature>
<accession>A0A8J7KJH2</accession>
<keyword evidence="2 5" id="KW-0812">Transmembrane</keyword>
<feature type="transmembrane region" description="Helical" evidence="5">
    <location>
        <begin position="52"/>
        <end position="75"/>
    </location>
</feature>
<protein>
    <submittedName>
        <fullName evidence="7">CP family cyanate transporter-like MFS transporter</fullName>
    </submittedName>
</protein>
<sequence length="405" mass="42017">MTTVTVEPSNRSFAIEGTGLVLLGIVLVALNLRPAVTSLGALLDEVRAGLHLSGTMAGLITTLPVLSFAAFGSITPRLARRFGPHRVLSSAVALLSLGLLARALTDSAWVFFGTSALALAGIASANVLLPGLVKRHFPTRVGLVTGVYTMTLTLGTAIAAATTVPMANALGGWHWGLAVWAAVAAVAVLPWLLLRRHDRGDLATTVAASPVKPARTRIGWALAVFFGAQSLSAYVVMGWLPQLYRDVGFSAQTAGLLVAGLMAVGVPLALFMPALAARRPDQRPVVAVLVAATALGYTGLIFAPHAGALLWTVLLAVGQSAFPLTLAMIGLRSRTPEGTVALSAFAQSAGYLMAAAGPMLVGALYTSTHSWLLPLLFLLGIVVLQGAVGMVAGRPQYLEDARLRN</sequence>